<dbReference type="PANTHER" id="PTHR34856:SF2">
    <property type="entry name" value="PROTEIN NRFD"/>
    <property type="match status" value="1"/>
</dbReference>
<evidence type="ECO:0000256" key="4">
    <source>
        <dbReference type="ARBA" id="ARBA00022692"/>
    </source>
</evidence>
<proteinExistence type="inferred from homology"/>
<keyword evidence="9" id="KW-1185">Reference proteome</keyword>
<protein>
    <submittedName>
        <fullName evidence="8">Molybdopterin oxidoreductase</fullName>
    </submittedName>
</protein>
<keyword evidence="6 7" id="KW-0472">Membrane</keyword>
<feature type="transmembrane region" description="Helical" evidence="7">
    <location>
        <begin position="161"/>
        <end position="187"/>
    </location>
</feature>
<feature type="transmembrane region" description="Helical" evidence="7">
    <location>
        <begin position="193"/>
        <end position="218"/>
    </location>
</feature>
<accession>A0A6G7VAI9</accession>
<evidence type="ECO:0000256" key="1">
    <source>
        <dbReference type="ARBA" id="ARBA00004651"/>
    </source>
</evidence>
<keyword evidence="3" id="KW-1003">Cell membrane</keyword>
<feature type="transmembrane region" description="Helical" evidence="7">
    <location>
        <begin position="91"/>
        <end position="109"/>
    </location>
</feature>
<dbReference type="AlphaFoldDB" id="A0A6G7VAI9"/>
<evidence type="ECO:0000313" key="8">
    <source>
        <dbReference type="EMBL" id="QIK37031.1"/>
    </source>
</evidence>
<feature type="transmembrane region" description="Helical" evidence="7">
    <location>
        <begin position="129"/>
        <end position="149"/>
    </location>
</feature>
<evidence type="ECO:0000256" key="2">
    <source>
        <dbReference type="ARBA" id="ARBA00008929"/>
    </source>
</evidence>
<dbReference type="Pfam" id="PF03916">
    <property type="entry name" value="NrfD"/>
    <property type="match status" value="1"/>
</dbReference>
<dbReference type="KEGG" id="cjap:GWK36_02345"/>
<reference evidence="9" key="1">
    <citation type="submission" date="2020-01" db="EMBL/GenBank/DDBJ databases">
        <title>Caldichromatium gen. nov., sp. nov., a thermophilic purple sulfur bacterium member of the family Chromatiaceae isolated from Nakabusa hot spring, Japan.</title>
        <authorList>
            <person name="Saini M.K."/>
            <person name="Hanada S."/>
            <person name="Tank M."/>
        </authorList>
    </citation>
    <scope>NUCLEOTIDE SEQUENCE [LARGE SCALE GENOMIC DNA]</scope>
    <source>
        <strain evidence="9">No.7</strain>
    </source>
</reference>
<feature type="transmembrane region" description="Helical" evidence="7">
    <location>
        <begin position="276"/>
        <end position="296"/>
    </location>
</feature>
<sequence length="416" mass="45817">MKRIVYREWRIPPQRYWSLIGYLAALIGIGALSFGYMEHEGHWVTGMSNSVVWGMPHVFAVFLIVSASGALNIASIGTVFKKPIYKPLGRLSGLLAVALLVGGLLILVTDLGRPERLIVAMTHYNFSSIFAWNIYLYTGFMAIVIAYLWSMADRQGAPFNYPIGVFALIWRLALTTGTGSIFGFLVARQAYDAAILGPMFVALSLAYGLAVFMLVLFFCFEEEGRSIGPRVLRRLRNLLALFVAVVLYFVLIYHLTNLYMAKKDAFEHWLLLGGGFYTFVFWVGWILVGNLVPLWILYHPALSEQRNWIIAACTLVILGGLAAMYVIIIGSQAFPLAMFPGHTILESGFNDGVQGAAASYWPSIPEVLLGIGGVALSLLIILVGVRVLQFLPESLADEVVAPDEEQLAEAVAVKPA</sequence>
<organism evidence="8 9">
    <name type="scientific">Caldichromatium japonicum</name>
    <dbReference type="NCBI Taxonomy" id="2699430"/>
    <lineage>
        <taxon>Bacteria</taxon>
        <taxon>Pseudomonadati</taxon>
        <taxon>Pseudomonadota</taxon>
        <taxon>Gammaproteobacteria</taxon>
        <taxon>Chromatiales</taxon>
        <taxon>Chromatiaceae</taxon>
        <taxon>Caldichromatium</taxon>
    </lineage>
</organism>
<dbReference type="PANTHER" id="PTHR34856">
    <property type="entry name" value="PROTEIN NRFD"/>
    <property type="match status" value="1"/>
</dbReference>
<feature type="transmembrane region" description="Helical" evidence="7">
    <location>
        <begin position="238"/>
        <end position="256"/>
    </location>
</feature>
<dbReference type="InterPro" id="IPR005614">
    <property type="entry name" value="NrfD-like"/>
</dbReference>
<comment type="similarity">
    <text evidence="2">Belongs to the NrfD family.</text>
</comment>
<dbReference type="EMBL" id="CP048029">
    <property type="protein sequence ID" value="QIK37031.1"/>
    <property type="molecule type" value="Genomic_DNA"/>
</dbReference>
<evidence type="ECO:0000256" key="5">
    <source>
        <dbReference type="ARBA" id="ARBA00022989"/>
    </source>
</evidence>
<keyword evidence="5 7" id="KW-1133">Transmembrane helix</keyword>
<gene>
    <name evidence="8" type="ORF">GWK36_02345</name>
</gene>
<name>A0A6G7VAI9_9GAMM</name>
<dbReference type="RefSeq" id="WP_166269753.1">
    <property type="nucleotide sequence ID" value="NZ_CP048029.1"/>
</dbReference>
<keyword evidence="4 7" id="KW-0812">Transmembrane</keyword>
<evidence type="ECO:0000256" key="3">
    <source>
        <dbReference type="ARBA" id="ARBA00022475"/>
    </source>
</evidence>
<dbReference type="Proteomes" id="UP000502699">
    <property type="component" value="Chromosome"/>
</dbReference>
<evidence type="ECO:0000256" key="6">
    <source>
        <dbReference type="ARBA" id="ARBA00023136"/>
    </source>
</evidence>
<dbReference type="InterPro" id="IPR052049">
    <property type="entry name" value="Electron_transfer_protein"/>
</dbReference>
<evidence type="ECO:0000313" key="9">
    <source>
        <dbReference type="Proteomes" id="UP000502699"/>
    </source>
</evidence>
<dbReference type="GO" id="GO:0005886">
    <property type="term" value="C:plasma membrane"/>
    <property type="evidence" value="ECO:0007669"/>
    <property type="project" value="UniProtKB-SubCell"/>
</dbReference>
<comment type="subcellular location">
    <subcellularLocation>
        <location evidence="1">Cell membrane</location>
        <topology evidence="1">Multi-pass membrane protein</topology>
    </subcellularLocation>
</comment>
<feature type="transmembrane region" description="Helical" evidence="7">
    <location>
        <begin position="16"/>
        <end position="37"/>
    </location>
</feature>
<feature type="transmembrane region" description="Helical" evidence="7">
    <location>
        <begin position="308"/>
        <end position="330"/>
    </location>
</feature>
<dbReference type="Gene3D" id="1.20.1630.10">
    <property type="entry name" value="Formate dehydrogenase/DMSO reductase domain"/>
    <property type="match status" value="1"/>
</dbReference>
<feature type="transmembrane region" description="Helical" evidence="7">
    <location>
        <begin position="57"/>
        <end position="79"/>
    </location>
</feature>
<feature type="transmembrane region" description="Helical" evidence="7">
    <location>
        <begin position="367"/>
        <end position="388"/>
    </location>
</feature>
<evidence type="ECO:0000256" key="7">
    <source>
        <dbReference type="SAM" id="Phobius"/>
    </source>
</evidence>